<feature type="non-terminal residue" evidence="1">
    <location>
        <position position="80"/>
    </location>
</feature>
<dbReference type="EMBL" id="JANLCJ010000172">
    <property type="protein sequence ID" value="MCS5736772.1"/>
    <property type="molecule type" value="Genomic_DNA"/>
</dbReference>
<accession>A0ABT2HA54</accession>
<dbReference type="Proteomes" id="UP001165586">
    <property type="component" value="Unassembled WGS sequence"/>
</dbReference>
<dbReference type="RefSeq" id="WP_259542897.1">
    <property type="nucleotide sequence ID" value="NZ_JANLCJ010000172.1"/>
</dbReference>
<gene>
    <name evidence="1" type="ORF">N1032_23860</name>
</gene>
<organism evidence="1 2">
    <name type="scientific">Herbiconiux daphne</name>
    <dbReference type="NCBI Taxonomy" id="2970914"/>
    <lineage>
        <taxon>Bacteria</taxon>
        <taxon>Bacillati</taxon>
        <taxon>Actinomycetota</taxon>
        <taxon>Actinomycetes</taxon>
        <taxon>Micrococcales</taxon>
        <taxon>Microbacteriaceae</taxon>
        <taxon>Herbiconiux</taxon>
    </lineage>
</organism>
<evidence type="ECO:0000313" key="1">
    <source>
        <dbReference type="EMBL" id="MCS5736772.1"/>
    </source>
</evidence>
<protein>
    <submittedName>
        <fullName evidence="1">Uncharacterized protein</fullName>
    </submittedName>
</protein>
<keyword evidence="2" id="KW-1185">Reference proteome</keyword>
<name>A0ABT2HA54_9MICO</name>
<proteinExistence type="predicted"/>
<evidence type="ECO:0000313" key="2">
    <source>
        <dbReference type="Proteomes" id="UP001165586"/>
    </source>
</evidence>
<comment type="caution">
    <text evidence="1">The sequence shown here is derived from an EMBL/GenBank/DDBJ whole genome shotgun (WGS) entry which is preliminary data.</text>
</comment>
<reference evidence="1" key="1">
    <citation type="submission" date="2022-08" db="EMBL/GenBank/DDBJ databases">
        <authorList>
            <person name="Deng Y."/>
            <person name="Han X.-F."/>
            <person name="Zhang Y.-Q."/>
        </authorList>
    </citation>
    <scope>NUCLEOTIDE SEQUENCE</scope>
    <source>
        <strain evidence="1">CPCC 203386</strain>
    </source>
</reference>
<sequence length="80" mass="9589">MAEYIEYEAGKKYKKRDGEISDTHKSFSDCGKVIEDNMMVVDIDDIHEKLFLAMVKEFRIQNEWWRTEEGFHVWCQKPKG</sequence>